<feature type="domain" description="Protein kinase" evidence="1">
    <location>
        <begin position="79"/>
        <end position="312"/>
    </location>
</feature>
<keyword evidence="3" id="KW-1185">Reference proteome</keyword>
<dbReference type="InterPro" id="IPR000719">
    <property type="entry name" value="Prot_kinase_dom"/>
</dbReference>
<organism evidence="2 3">
    <name type="scientific">Agrocybe pediades</name>
    <dbReference type="NCBI Taxonomy" id="84607"/>
    <lineage>
        <taxon>Eukaryota</taxon>
        <taxon>Fungi</taxon>
        <taxon>Dikarya</taxon>
        <taxon>Basidiomycota</taxon>
        <taxon>Agaricomycotina</taxon>
        <taxon>Agaricomycetes</taxon>
        <taxon>Agaricomycetidae</taxon>
        <taxon>Agaricales</taxon>
        <taxon>Agaricineae</taxon>
        <taxon>Strophariaceae</taxon>
        <taxon>Agrocybe</taxon>
    </lineage>
</organism>
<evidence type="ECO:0000259" key="1">
    <source>
        <dbReference type="SMART" id="SM00220"/>
    </source>
</evidence>
<name>A0A8H4QZG5_9AGAR</name>
<dbReference type="SMART" id="SM00220">
    <property type="entry name" value="S_TKc"/>
    <property type="match status" value="1"/>
</dbReference>
<dbReference type="SUPFAM" id="SSF56112">
    <property type="entry name" value="Protein kinase-like (PK-like)"/>
    <property type="match status" value="1"/>
</dbReference>
<gene>
    <name evidence="2" type="ORF">D9613_004859</name>
</gene>
<accession>A0A8H4QZG5</accession>
<reference evidence="2 3" key="1">
    <citation type="submission" date="2019-12" db="EMBL/GenBank/DDBJ databases">
        <authorList>
            <person name="Floudas D."/>
            <person name="Bentzer J."/>
            <person name="Ahren D."/>
            <person name="Johansson T."/>
            <person name="Persson P."/>
            <person name="Tunlid A."/>
        </authorList>
    </citation>
    <scope>NUCLEOTIDE SEQUENCE [LARGE SCALE GENOMIC DNA]</scope>
    <source>
        <strain evidence="2 3">CBS 102.39</strain>
    </source>
</reference>
<dbReference type="InterPro" id="IPR011009">
    <property type="entry name" value="Kinase-like_dom_sf"/>
</dbReference>
<dbReference type="AlphaFoldDB" id="A0A8H4QZG5"/>
<comment type="caution">
    <text evidence="2">The sequence shown here is derived from an EMBL/GenBank/DDBJ whole genome shotgun (WGS) entry which is preliminary data.</text>
</comment>
<evidence type="ECO:0000313" key="2">
    <source>
        <dbReference type="EMBL" id="KAF4619638.1"/>
    </source>
</evidence>
<sequence length="421" mass="48903">MEFDIKITFDLQRGNHDRDRSERMAFWDAEDTVLWFKQRGYTLYKRMDVNASYVVPSLPSAEVGLDEYPYSYYENDTSSPRIVPLRAYGEGKVAFAQDSKNRHVAIKIVHQDSDEHRILEFLRNQDIETLKEHCVVPVLDILSIKGFCFVVMPRWGTTINAPAIQTAGELLFLMRSMLKDIHTANFLVSHFTDSVAGADDSKMRAELRSQNKLLYAISDFDFSMMLPPEVNRSKFRLPFYESWGSFNVTTDTAQGEFDFNPFVMDVGALGVLFCHSYQPYTREILILAPFLDRMTTRDLAKRFTASEALDFFENMTSQLTEHELRLILPPISPFLEAIYYEYDRWANLPKEFVEKWAHYREPPIPLTTKILRSICDTDWGGRVLPLIRLFFSRAISSVRASARPRPYQNVPEQHASESKRY</sequence>
<dbReference type="Proteomes" id="UP000521872">
    <property type="component" value="Unassembled WGS sequence"/>
</dbReference>
<proteinExistence type="predicted"/>
<dbReference type="EMBL" id="JAACJL010000016">
    <property type="protein sequence ID" value="KAF4619638.1"/>
    <property type="molecule type" value="Genomic_DNA"/>
</dbReference>
<dbReference type="GO" id="GO:0004672">
    <property type="term" value="F:protein kinase activity"/>
    <property type="evidence" value="ECO:0007669"/>
    <property type="project" value="InterPro"/>
</dbReference>
<evidence type="ECO:0000313" key="3">
    <source>
        <dbReference type="Proteomes" id="UP000521872"/>
    </source>
</evidence>
<dbReference type="GO" id="GO:0005524">
    <property type="term" value="F:ATP binding"/>
    <property type="evidence" value="ECO:0007669"/>
    <property type="project" value="InterPro"/>
</dbReference>
<protein>
    <recommendedName>
        <fullName evidence="1">Protein kinase domain-containing protein</fullName>
    </recommendedName>
</protein>